<reference evidence="1 2" key="2">
    <citation type="submission" date="2007-06" db="EMBL/GenBank/DDBJ databases">
        <title>Draft genome sequence of Pseudoflavonifractor capillosus ATCC 29799.</title>
        <authorList>
            <person name="Sudarsanam P."/>
            <person name="Ley R."/>
            <person name="Guruge J."/>
            <person name="Turnbaugh P.J."/>
            <person name="Mahowald M."/>
            <person name="Liep D."/>
            <person name="Gordon J."/>
        </authorList>
    </citation>
    <scope>NUCLEOTIDE SEQUENCE [LARGE SCALE GENOMIC DNA]</scope>
    <source>
        <strain evidence="1 2">ATCC 29799</strain>
    </source>
</reference>
<gene>
    <name evidence="1" type="ORF">BACCAP_00222</name>
</gene>
<evidence type="ECO:0000313" key="2">
    <source>
        <dbReference type="Proteomes" id="UP000003639"/>
    </source>
</evidence>
<name>A6NPV5_9FIRM</name>
<sequence length="34" mass="3858">MSSPLCQSPVVHWEIIFSIKRKNSAPEYPGRSVL</sequence>
<reference evidence="1 2" key="1">
    <citation type="submission" date="2007-04" db="EMBL/GenBank/DDBJ databases">
        <authorList>
            <person name="Fulton L."/>
            <person name="Clifton S."/>
            <person name="Fulton B."/>
            <person name="Xu J."/>
            <person name="Minx P."/>
            <person name="Pepin K.H."/>
            <person name="Johnson M."/>
            <person name="Thiruvilangam P."/>
            <person name="Bhonagiri V."/>
            <person name="Nash W.E."/>
            <person name="Mardis E.R."/>
            <person name="Wilson R.K."/>
        </authorList>
    </citation>
    <scope>NUCLEOTIDE SEQUENCE [LARGE SCALE GENOMIC DNA]</scope>
    <source>
        <strain evidence="1 2">ATCC 29799</strain>
    </source>
</reference>
<dbReference type="Proteomes" id="UP000003639">
    <property type="component" value="Unassembled WGS sequence"/>
</dbReference>
<protein>
    <submittedName>
        <fullName evidence="1">Uncharacterized protein</fullName>
    </submittedName>
</protein>
<dbReference type="EMBL" id="AAXG02000002">
    <property type="protein sequence ID" value="EDN01880.1"/>
    <property type="molecule type" value="Genomic_DNA"/>
</dbReference>
<proteinExistence type="predicted"/>
<comment type="caution">
    <text evidence="1">The sequence shown here is derived from an EMBL/GenBank/DDBJ whole genome shotgun (WGS) entry which is preliminary data.</text>
</comment>
<evidence type="ECO:0000313" key="1">
    <source>
        <dbReference type="EMBL" id="EDN01880.1"/>
    </source>
</evidence>
<accession>A6NPV5</accession>
<keyword evidence="2" id="KW-1185">Reference proteome</keyword>
<dbReference type="AlphaFoldDB" id="A6NPV5"/>
<organism evidence="1 2">
    <name type="scientific">Pseudoflavonifractor capillosus ATCC 29799</name>
    <dbReference type="NCBI Taxonomy" id="411467"/>
    <lineage>
        <taxon>Bacteria</taxon>
        <taxon>Bacillati</taxon>
        <taxon>Bacillota</taxon>
        <taxon>Clostridia</taxon>
        <taxon>Eubacteriales</taxon>
        <taxon>Oscillospiraceae</taxon>
        <taxon>Pseudoflavonifractor</taxon>
    </lineage>
</organism>